<gene>
    <name evidence="2" type="ORF">UX85_C0009G0002</name>
</gene>
<dbReference type="EMBL" id="LCNT01000009">
    <property type="protein sequence ID" value="KKU60549.1"/>
    <property type="molecule type" value="Genomic_DNA"/>
</dbReference>
<dbReference type="InterPro" id="IPR001736">
    <property type="entry name" value="PLipase_D/transphosphatidylase"/>
</dbReference>
<evidence type="ECO:0000313" key="3">
    <source>
        <dbReference type="Proteomes" id="UP000033860"/>
    </source>
</evidence>
<dbReference type="SUPFAM" id="SSF56024">
    <property type="entry name" value="Phospholipase D/nuclease"/>
    <property type="match status" value="1"/>
</dbReference>
<dbReference type="AlphaFoldDB" id="A0A0G1RT94"/>
<dbReference type="GO" id="GO:0003824">
    <property type="term" value="F:catalytic activity"/>
    <property type="evidence" value="ECO:0007669"/>
    <property type="project" value="InterPro"/>
</dbReference>
<evidence type="ECO:0000313" key="2">
    <source>
        <dbReference type="EMBL" id="KKU60549.1"/>
    </source>
</evidence>
<dbReference type="PROSITE" id="PS50035">
    <property type="entry name" value="PLD"/>
    <property type="match status" value="1"/>
</dbReference>
<dbReference type="Proteomes" id="UP000033860">
    <property type="component" value="Unassembled WGS sequence"/>
</dbReference>
<accession>A0A0G1RT94</accession>
<dbReference type="Gene3D" id="3.30.870.10">
    <property type="entry name" value="Endonuclease Chain A"/>
    <property type="match status" value="1"/>
</dbReference>
<protein>
    <recommendedName>
        <fullName evidence="1">PLD phosphodiesterase domain-containing protein</fullName>
    </recommendedName>
</protein>
<reference evidence="2 3" key="1">
    <citation type="journal article" date="2015" name="Nature">
        <title>rRNA introns, odd ribosomes, and small enigmatic genomes across a large radiation of phyla.</title>
        <authorList>
            <person name="Brown C.T."/>
            <person name="Hug L.A."/>
            <person name="Thomas B.C."/>
            <person name="Sharon I."/>
            <person name="Castelle C.J."/>
            <person name="Singh A."/>
            <person name="Wilkins M.J."/>
            <person name="Williams K.H."/>
            <person name="Banfield J.F."/>
        </authorList>
    </citation>
    <scope>NUCLEOTIDE SEQUENCE [LARGE SCALE GENOMIC DNA]</scope>
</reference>
<evidence type="ECO:0000259" key="1">
    <source>
        <dbReference type="PROSITE" id="PS50035"/>
    </source>
</evidence>
<proteinExistence type="predicted"/>
<dbReference type="InterPro" id="IPR025202">
    <property type="entry name" value="PLD-like_dom"/>
</dbReference>
<name>A0A0G1RT94_9BACT</name>
<sequence>MTDEVRLILFYLQTLHYRDDLENNLYTSLRKFPESNTISELEIKNIFRQKVHPELIKNVTDILVDFKVFTRQHVGYRIDKQQLEIFIRMASAAKASRTYNWPDVRSKPFLYVSPPNIITSELSEEIDDISNLLTSLVSSAIKTVSIVSPFTNKAGLNSVLAPLKSCKNLPSNSIYLTADTLDQEMIYKQIIKLIPSKMLEHLRIYFCTSEEMDGDYLPHAKLLIVDSIKGYLGSANFTKQGLTSRFEVGVELDEQQSKTVEKLLRMLVEKGVFTLYSPS</sequence>
<dbReference type="GO" id="GO:0006793">
    <property type="term" value="P:phosphorus metabolic process"/>
    <property type="evidence" value="ECO:0007669"/>
    <property type="project" value="UniProtKB-ARBA"/>
</dbReference>
<comment type="caution">
    <text evidence="2">The sequence shown here is derived from an EMBL/GenBank/DDBJ whole genome shotgun (WGS) entry which is preliminary data.</text>
</comment>
<feature type="domain" description="PLD phosphodiesterase" evidence="1">
    <location>
        <begin position="214"/>
        <end position="241"/>
    </location>
</feature>
<dbReference type="Pfam" id="PF13091">
    <property type="entry name" value="PLDc_2"/>
    <property type="match status" value="1"/>
</dbReference>
<organism evidence="2 3">
    <name type="scientific">Candidatus Beckwithbacteria bacterium GW2011_GWB1_47_15</name>
    <dbReference type="NCBI Taxonomy" id="1618371"/>
    <lineage>
        <taxon>Bacteria</taxon>
        <taxon>Candidatus Beckwithiibacteriota</taxon>
    </lineage>
</organism>